<dbReference type="InterPro" id="IPR052174">
    <property type="entry name" value="Flavoredoxin"/>
</dbReference>
<accession>A0A9W6G8G2</accession>
<dbReference type="SMART" id="SM00903">
    <property type="entry name" value="Flavin_Reduct"/>
    <property type="match status" value="1"/>
</dbReference>
<feature type="domain" description="Flavin reductase like" evidence="4">
    <location>
        <begin position="26"/>
        <end position="185"/>
    </location>
</feature>
<name>A0A9W6G8G2_9ACTN</name>
<comment type="cofactor">
    <cofactor evidence="1">
        <name>FMN</name>
        <dbReference type="ChEBI" id="CHEBI:58210"/>
    </cofactor>
</comment>
<evidence type="ECO:0000256" key="3">
    <source>
        <dbReference type="ARBA" id="ARBA00038054"/>
    </source>
</evidence>
<comment type="caution">
    <text evidence="5">The sequence shown here is derived from an EMBL/GenBank/DDBJ whole genome shotgun (WGS) entry which is preliminary data.</text>
</comment>
<dbReference type="GO" id="GO:0010181">
    <property type="term" value="F:FMN binding"/>
    <property type="evidence" value="ECO:0007669"/>
    <property type="project" value="InterPro"/>
</dbReference>
<dbReference type="PANTHER" id="PTHR43567">
    <property type="entry name" value="FLAVOREDOXIN-RELATED-RELATED"/>
    <property type="match status" value="1"/>
</dbReference>
<dbReference type="SUPFAM" id="SSF50475">
    <property type="entry name" value="FMN-binding split barrel"/>
    <property type="match status" value="1"/>
</dbReference>
<reference evidence="5" key="1">
    <citation type="submission" date="2022-12" db="EMBL/GenBank/DDBJ databases">
        <title>Reference genome sequencing for broad-spectrum identification of bacterial and archaeal isolates by mass spectrometry.</title>
        <authorList>
            <person name="Sekiguchi Y."/>
            <person name="Tourlousse D.M."/>
        </authorList>
    </citation>
    <scope>NUCLEOTIDE SEQUENCE</scope>
    <source>
        <strain evidence="5">LLR39Z86</strain>
    </source>
</reference>
<dbReference type="EMBL" id="BSDT01000001">
    <property type="protein sequence ID" value="GLI42310.1"/>
    <property type="molecule type" value="Genomic_DNA"/>
</dbReference>
<comment type="similarity">
    <text evidence="3">Belongs to the flavoredoxin family.</text>
</comment>
<evidence type="ECO:0000256" key="1">
    <source>
        <dbReference type="ARBA" id="ARBA00001917"/>
    </source>
</evidence>
<dbReference type="InterPro" id="IPR002563">
    <property type="entry name" value="Flavin_Rdtase-like_dom"/>
</dbReference>
<evidence type="ECO:0000313" key="6">
    <source>
        <dbReference type="Proteomes" id="UP001144313"/>
    </source>
</evidence>
<dbReference type="Gene3D" id="2.30.110.10">
    <property type="entry name" value="Electron Transport, Fmn-binding Protein, Chain A"/>
    <property type="match status" value="1"/>
</dbReference>
<evidence type="ECO:0000256" key="2">
    <source>
        <dbReference type="ARBA" id="ARBA00022630"/>
    </source>
</evidence>
<organism evidence="5 6">
    <name type="scientific">Glycomyces algeriensis</name>
    <dbReference type="NCBI Taxonomy" id="256037"/>
    <lineage>
        <taxon>Bacteria</taxon>
        <taxon>Bacillati</taxon>
        <taxon>Actinomycetota</taxon>
        <taxon>Actinomycetes</taxon>
        <taxon>Glycomycetales</taxon>
        <taxon>Glycomycetaceae</taxon>
        <taxon>Glycomyces</taxon>
    </lineage>
</organism>
<dbReference type="Pfam" id="PF01613">
    <property type="entry name" value="Flavin_Reduct"/>
    <property type="match status" value="1"/>
</dbReference>
<dbReference type="Proteomes" id="UP001144313">
    <property type="component" value="Unassembled WGS sequence"/>
</dbReference>
<dbReference type="AlphaFoldDB" id="A0A9W6G8G2"/>
<protein>
    <submittedName>
        <fullName evidence="5">Flavin reductase</fullName>
    </submittedName>
</protein>
<evidence type="ECO:0000259" key="4">
    <source>
        <dbReference type="SMART" id="SM00903"/>
    </source>
</evidence>
<dbReference type="InterPro" id="IPR012349">
    <property type="entry name" value="Split_barrel_FMN-bd"/>
</dbReference>
<dbReference type="PANTHER" id="PTHR43567:SF1">
    <property type="entry name" value="FLAVOREDOXIN"/>
    <property type="match status" value="1"/>
</dbReference>
<proteinExistence type="inferred from homology"/>
<keyword evidence="6" id="KW-1185">Reference proteome</keyword>
<evidence type="ECO:0000313" key="5">
    <source>
        <dbReference type="EMBL" id="GLI42310.1"/>
    </source>
</evidence>
<keyword evidence="2" id="KW-0285">Flavoprotein</keyword>
<gene>
    <name evidence="5" type="ORF">GALLR39Z86_21600</name>
</gene>
<dbReference type="GO" id="GO:0016646">
    <property type="term" value="F:oxidoreductase activity, acting on the CH-NH group of donors, NAD or NADP as acceptor"/>
    <property type="evidence" value="ECO:0007669"/>
    <property type="project" value="UniProtKB-ARBA"/>
</dbReference>
<sequence length="230" mass="24888">MAGGLGWGSERSGWEAVVHVRADLKVLYFGTPVVLIGSRNPDGSANLAPMSSAWWLGQSCMLGMGSRSRTTANLLRERECVLNLVASDMAAAVDRLAPLTGSDPVPEGKLAKGYRFEADKFGAAGLTEQESELVQAPRVAECPIQLECVVEEAHVFGGTATAFEVRVVRAHVEERLVIPGTDYIDPVAWDPLIMKFCEYFGEGANVAPSSLASAWRMPHQRLREERASVS</sequence>